<feature type="compositionally biased region" description="Polar residues" evidence="1">
    <location>
        <begin position="558"/>
        <end position="572"/>
    </location>
</feature>
<evidence type="ECO:0008006" key="4">
    <source>
        <dbReference type="Google" id="ProtNLM"/>
    </source>
</evidence>
<feature type="compositionally biased region" description="Polar residues" evidence="1">
    <location>
        <begin position="695"/>
        <end position="714"/>
    </location>
</feature>
<dbReference type="EMBL" id="JAYMGO010000023">
    <property type="protein sequence ID" value="KAL1249987.1"/>
    <property type="molecule type" value="Genomic_DNA"/>
</dbReference>
<feature type="region of interest" description="Disordered" evidence="1">
    <location>
        <begin position="621"/>
        <end position="660"/>
    </location>
</feature>
<dbReference type="Pfam" id="PF03133">
    <property type="entry name" value="TTL"/>
    <property type="match status" value="1"/>
</dbReference>
<dbReference type="InterPro" id="IPR004344">
    <property type="entry name" value="TTL/TTLL_fam"/>
</dbReference>
<dbReference type="InterPro" id="IPR027752">
    <property type="entry name" value="TTLL10"/>
</dbReference>
<accession>A0ABR3LE92</accession>
<gene>
    <name evidence="2" type="ORF">QQF64_020992</name>
</gene>
<dbReference type="SUPFAM" id="SSF56059">
    <property type="entry name" value="Glutathione synthetase ATP-binding domain-like"/>
    <property type="match status" value="1"/>
</dbReference>
<dbReference type="PANTHER" id="PTHR46810">
    <property type="entry name" value="INACTIVE POLYGLYCYLASE TTLL10"/>
    <property type="match status" value="1"/>
</dbReference>
<name>A0ABR3LE92_9TELE</name>
<feature type="region of interest" description="Disordered" evidence="1">
    <location>
        <begin position="557"/>
        <end position="577"/>
    </location>
</feature>
<evidence type="ECO:0000313" key="3">
    <source>
        <dbReference type="Proteomes" id="UP001558613"/>
    </source>
</evidence>
<dbReference type="Gene3D" id="3.30.470.20">
    <property type="entry name" value="ATP-grasp fold, B domain"/>
    <property type="match status" value="1"/>
</dbReference>
<keyword evidence="3" id="KW-1185">Reference proteome</keyword>
<protein>
    <recommendedName>
        <fullName evidence="4">Inactive polyglycylase TTLL10</fullName>
    </recommendedName>
</protein>
<reference evidence="2 3" key="1">
    <citation type="submission" date="2023-09" db="EMBL/GenBank/DDBJ databases">
        <authorList>
            <person name="Wang M."/>
        </authorList>
    </citation>
    <scope>NUCLEOTIDE SEQUENCE [LARGE SCALE GENOMIC DNA]</scope>
    <source>
        <strain evidence="2">GT-2023</strain>
        <tissue evidence="2">Liver</tissue>
    </source>
</reference>
<evidence type="ECO:0000256" key="1">
    <source>
        <dbReference type="SAM" id="MobiDB-lite"/>
    </source>
</evidence>
<dbReference type="PROSITE" id="PS51221">
    <property type="entry name" value="TTL"/>
    <property type="match status" value="1"/>
</dbReference>
<dbReference type="PANTHER" id="PTHR46810:SF1">
    <property type="entry name" value="INACTIVE POLYGLYCYLASE TTLL10"/>
    <property type="match status" value="1"/>
</dbReference>
<feature type="compositionally biased region" description="Basic and acidic residues" evidence="1">
    <location>
        <begin position="745"/>
        <end position="758"/>
    </location>
</feature>
<feature type="region of interest" description="Disordered" evidence="1">
    <location>
        <begin position="735"/>
        <end position="758"/>
    </location>
</feature>
<organism evidence="2 3">
    <name type="scientific">Cirrhinus molitorella</name>
    <name type="common">mud carp</name>
    <dbReference type="NCBI Taxonomy" id="172907"/>
    <lineage>
        <taxon>Eukaryota</taxon>
        <taxon>Metazoa</taxon>
        <taxon>Chordata</taxon>
        <taxon>Craniata</taxon>
        <taxon>Vertebrata</taxon>
        <taxon>Euteleostomi</taxon>
        <taxon>Actinopterygii</taxon>
        <taxon>Neopterygii</taxon>
        <taxon>Teleostei</taxon>
        <taxon>Ostariophysi</taxon>
        <taxon>Cypriniformes</taxon>
        <taxon>Cyprinidae</taxon>
        <taxon>Labeoninae</taxon>
        <taxon>Labeonini</taxon>
        <taxon>Cirrhinus</taxon>
    </lineage>
</organism>
<evidence type="ECO:0000313" key="2">
    <source>
        <dbReference type="EMBL" id="KAL1249987.1"/>
    </source>
</evidence>
<sequence length="758" mass="86457">MMRLRTFQLGGTELIRICRFDGRRTNRSCHEIWAGWRGVTVMSCESWFEPRQHGGEPGAGQRQDRQHVRGDSQQMMEDQGQSDEEEKGRPLNAGVEVVVLQHANEAEMQKETNKETRRRRRVTQKIHRAKYTDGALPVSVSFVERDRAKRPEDPRGPGPFFYFGGSNGASIVVSYCESRGWQRIHDKTRTDYKLKWCETKSPAAYYSFKAGGQLIYQVPNNKVLTTKIGLLNSLREYDRVSSKVNYGRGNRRMRLEHFFPVTFRMDMKDEREAFFNGICNDKSSMWICKPTGLNQGRGIFLLRTPEDITAFRERLQNTMEQLSNRKSPFNLPQAQIVQQYIQKPLLLKGRKFDVRSYFLIACTSPYMVFFRHGYIRLTCNLYDPNSDNITAHLTNQYMQKKNPLYSLLKEETVWSMERFNTYINETYMLPNGLPKDWALGPFAKRMQHIIMQCFQAVKAKLDCKLGYFDLIGCDFLIDEDFKVWLLEMNCNPALHTNCEVLKDVIPQTVTEALDLTLEIFSKSCCGLKLLPLNSQRDFLLLYSGETVAITKQRHKTTGPFSTLHPKTSSTHISSDKPVAIATQTGKSSNRASKYSETQAKCPVPSTAVLSSTALFNTVPPSQQPVELPVKQNSSISQKSLTSKAQETNQPRPHRPKPVRSRVVLQLSKCTWQQPVVISNPNVPPQPVRSAIGSLSTPALSKGSNSTQRLGAQSRQTDKMEHMSCNLKTSKIHLAEPYSLHTMGTEMKEAKEKEQESDG</sequence>
<proteinExistence type="predicted"/>
<feature type="region of interest" description="Disordered" evidence="1">
    <location>
        <begin position="695"/>
        <end position="720"/>
    </location>
</feature>
<comment type="caution">
    <text evidence="2">The sequence shown here is derived from an EMBL/GenBank/DDBJ whole genome shotgun (WGS) entry which is preliminary data.</text>
</comment>
<feature type="region of interest" description="Disordered" evidence="1">
    <location>
        <begin position="50"/>
        <end position="90"/>
    </location>
</feature>
<dbReference type="Proteomes" id="UP001558613">
    <property type="component" value="Unassembled WGS sequence"/>
</dbReference>
<feature type="compositionally biased region" description="Polar residues" evidence="1">
    <location>
        <begin position="621"/>
        <end position="650"/>
    </location>
</feature>